<feature type="transmembrane region" description="Helical" evidence="5">
    <location>
        <begin position="398"/>
        <end position="417"/>
    </location>
</feature>
<accession>A0ABM1Z780</accession>
<proteinExistence type="predicted"/>
<dbReference type="RefSeq" id="XP_062705053.1">
    <property type="nucleotide sequence ID" value="XM_062849069.1"/>
</dbReference>
<evidence type="ECO:0000256" key="1">
    <source>
        <dbReference type="ARBA" id="ARBA00004141"/>
    </source>
</evidence>
<keyword evidence="3 5" id="KW-1133">Transmembrane helix</keyword>
<evidence type="ECO:0008006" key="8">
    <source>
        <dbReference type="Google" id="ProtNLM"/>
    </source>
</evidence>
<dbReference type="PANTHER" id="PTHR23507:SF39">
    <property type="entry name" value="GH23453P-RELATED"/>
    <property type="match status" value="1"/>
</dbReference>
<feature type="transmembrane region" description="Helical" evidence="5">
    <location>
        <begin position="458"/>
        <end position="480"/>
    </location>
</feature>
<feature type="transmembrane region" description="Helical" evidence="5">
    <location>
        <begin position="170"/>
        <end position="194"/>
    </location>
</feature>
<reference evidence="7" key="1">
    <citation type="journal article" date="2015" name="Proc. Natl. Acad. Sci. U.S.A.">
        <title>Genome sequence of the Asian Tiger mosquito, Aedes albopictus, reveals insights into its biology, genetics, and evolution.</title>
        <authorList>
            <person name="Chen X.G."/>
            <person name="Jiang X."/>
            <person name="Gu J."/>
            <person name="Xu M."/>
            <person name="Wu Y."/>
            <person name="Deng Y."/>
            <person name="Zhang C."/>
            <person name="Bonizzoni M."/>
            <person name="Dermauw W."/>
            <person name="Vontas J."/>
            <person name="Armbruster P."/>
            <person name="Huang X."/>
            <person name="Yang Y."/>
            <person name="Zhang H."/>
            <person name="He W."/>
            <person name="Peng H."/>
            <person name="Liu Y."/>
            <person name="Wu K."/>
            <person name="Chen J."/>
            <person name="Lirakis M."/>
            <person name="Topalis P."/>
            <person name="Van Leeuwen T."/>
            <person name="Hall A.B."/>
            <person name="Jiang X."/>
            <person name="Thorpe C."/>
            <person name="Mueller R.L."/>
            <person name="Sun C."/>
            <person name="Waterhouse R.M."/>
            <person name="Yan G."/>
            <person name="Tu Z.J."/>
            <person name="Fang X."/>
            <person name="James A.A."/>
        </authorList>
    </citation>
    <scope>NUCLEOTIDE SEQUENCE [LARGE SCALE GENOMIC DNA]</scope>
    <source>
        <strain evidence="7">Foshan</strain>
    </source>
</reference>
<keyword evidence="4 5" id="KW-0472">Membrane</keyword>
<dbReference type="SUPFAM" id="SSF103473">
    <property type="entry name" value="MFS general substrate transporter"/>
    <property type="match status" value="1"/>
</dbReference>
<sequence>MDETIFSSGSMYSSGEEEILANEGLRLSRSARWRERSSRLVNFEPAVFLFCFALSLSEIELTHQIIYQTCCGQGFQRSECLLVGTDANLPVVQEIEAQVKPAAASVNTVIIAIKSVIPAFGALVMGAWSDRFGRKPVVVIAGCALLITYVALTGLNFLSSFVQVNPWFYAAAYIPFSITGGTAILGATVYAFLSDVSNDQNRTIKMCFLNAVIVAGTTLGSYSCKYILEWTSATAVFVIATICILFGLIYIVLFIEDSIIPGADNELGSSLQALFTLNLIRDVTQAVVRKRSRFVWQILWLIVGFTAVVELASGSNAVAYAFVHHHLEWGRTQFSNFQLTESGLKIATNTIGILFLKRIFSWSDTLVALISITSHIICSTIKGFATVGWQFYMATSLTFFKGMETVAVLSVCAYLLPSNEIAKFYALTMSLVGLVPLGSEYLFDYFYQETVSTNPGLFYLLGAGIYGGGLAILVCAQWLINKRNQPELLL</sequence>
<feature type="transmembrane region" description="Helical" evidence="5">
    <location>
        <begin position="424"/>
        <end position="443"/>
    </location>
</feature>
<evidence type="ECO:0000256" key="3">
    <source>
        <dbReference type="ARBA" id="ARBA00022989"/>
    </source>
</evidence>
<evidence type="ECO:0000256" key="2">
    <source>
        <dbReference type="ARBA" id="ARBA00022692"/>
    </source>
</evidence>
<evidence type="ECO:0000256" key="5">
    <source>
        <dbReference type="SAM" id="Phobius"/>
    </source>
</evidence>
<dbReference type="Proteomes" id="UP000069940">
    <property type="component" value="Unassembled WGS sequence"/>
</dbReference>
<feature type="transmembrane region" description="Helical" evidence="5">
    <location>
        <begin position="102"/>
        <end position="125"/>
    </location>
</feature>
<comment type="subcellular location">
    <subcellularLocation>
        <location evidence="1">Membrane</location>
        <topology evidence="1">Multi-pass membrane protein</topology>
    </subcellularLocation>
</comment>
<protein>
    <recommendedName>
        <fullName evidence="8">Adenylate cyclase</fullName>
    </recommendedName>
</protein>
<feature type="transmembrane region" description="Helical" evidence="5">
    <location>
        <begin position="298"/>
        <end position="323"/>
    </location>
</feature>
<dbReference type="Gene3D" id="1.20.1250.20">
    <property type="entry name" value="MFS general substrate transporter like domains"/>
    <property type="match status" value="1"/>
</dbReference>
<feature type="transmembrane region" description="Helical" evidence="5">
    <location>
        <begin position="234"/>
        <end position="255"/>
    </location>
</feature>
<dbReference type="InterPro" id="IPR036259">
    <property type="entry name" value="MFS_trans_sf"/>
</dbReference>
<evidence type="ECO:0000313" key="7">
    <source>
        <dbReference type="Proteomes" id="UP000069940"/>
    </source>
</evidence>
<dbReference type="GeneID" id="115267291"/>
<dbReference type="EnsemblMetazoa" id="AALFPA23_015703.R22892">
    <property type="protein sequence ID" value="AALFPA23_015703.P22892"/>
    <property type="gene ID" value="AALFPA23_015703"/>
</dbReference>
<dbReference type="InterPro" id="IPR011701">
    <property type="entry name" value="MFS"/>
</dbReference>
<evidence type="ECO:0000313" key="6">
    <source>
        <dbReference type="EnsemblMetazoa" id="AALFPA23_015703.P22892"/>
    </source>
</evidence>
<keyword evidence="7" id="KW-1185">Reference proteome</keyword>
<name>A0ABM1Z780_AEDAL</name>
<reference evidence="6" key="2">
    <citation type="submission" date="2025-05" db="UniProtKB">
        <authorList>
            <consortium name="EnsemblMetazoa"/>
        </authorList>
    </citation>
    <scope>IDENTIFICATION</scope>
    <source>
        <strain evidence="6">Foshan</strain>
    </source>
</reference>
<keyword evidence="2 5" id="KW-0812">Transmembrane</keyword>
<dbReference type="PANTHER" id="PTHR23507">
    <property type="entry name" value="ZGC:174356"/>
    <property type="match status" value="1"/>
</dbReference>
<dbReference type="Pfam" id="PF07690">
    <property type="entry name" value="MFS_1"/>
    <property type="match status" value="1"/>
</dbReference>
<organism evidence="6 7">
    <name type="scientific">Aedes albopictus</name>
    <name type="common">Asian tiger mosquito</name>
    <name type="synonym">Stegomyia albopicta</name>
    <dbReference type="NCBI Taxonomy" id="7160"/>
    <lineage>
        <taxon>Eukaryota</taxon>
        <taxon>Metazoa</taxon>
        <taxon>Ecdysozoa</taxon>
        <taxon>Arthropoda</taxon>
        <taxon>Hexapoda</taxon>
        <taxon>Insecta</taxon>
        <taxon>Pterygota</taxon>
        <taxon>Neoptera</taxon>
        <taxon>Endopterygota</taxon>
        <taxon>Diptera</taxon>
        <taxon>Nematocera</taxon>
        <taxon>Culicoidea</taxon>
        <taxon>Culicidae</taxon>
        <taxon>Culicinae</taxon>
        <taxon>Aedini</taxon>
        <taxon>Aedes</taxon>
        <taxon>Stegomyia</taxon>
    </lineage>
</organism>
<feature type="transmembrane region" description="Helical" evidence="5">
    <location>
        <begin position="137"/>
        <end position="158"/>
    </location>
</feature>
<evidence type="ECO:0000256" key="4">
    <source>
        <dbReference type="ARBA" id="ARBA00023136"/>
    </source>
</evidence>
<feature type="transmembrane region" description="Helical" evidence="5">
    <location>
        <begin position="206"/>
        <end position="228"/>
    </location>
</feature>